<keyword evidence="19" id="KW-0458">Lysosome</keyword>
<dbReference type="GO" id="GO:0032755">
    <property type="term" value="P:positive regulation of interleukin-6 production"/>
    <property type="evidence" value="ECO:0007669"/>
    <property type="project" value="TreeGrafter"/>
</dbReference>
<dbReference type="GO" id="GO:0038187">
    <property type="term" value="F:pattern recognition receptor activity"/>
    <property type="evidence" value="ECO:0007669"/>
    <property type="project" value="TreeGrafter"/>
</dbReference>
<dbReference type="GO" id="GO:0045335">
    <property type="term" value="C:phagocytic vesicle"/>
    <property type="evidence" value="ECO:0007669"/>
    <property type="project" value="UniProtKB-SubCell"/>
</dbReference>
<evidence type="ECO:0000256" key="15">
    <source>
        <dbReference type="ARBA" id="ARBA00023136"/>
    </source>
</evidence>
<name>A0A401RVF8_CHIPU</name>
<dbReference type="SMART" id="SM00255">
    <property type="entry name" value="TIR"/>
    <property type="match status" value="1"/>
</dbReference>
<evidence type="ECO:0000313" key="22">
    <source>
        <dbReference type="EMBL" id="GCC22118.1"/>
    </source>
</evidence>
<dbReference type="InterPro" id="IPR000483">
    <property type="entry name" value="Cys-rich_flank_reg_C"/>
</dbReference>
<accession>A0A401RVF8</accession>
<dbReference type="FunFam" id="3.40.50.10140:FF:000003">
    <property type="entry name" value="Toll-like receptor 7"/>
    <property type="match status" value="1"/>
</dbReference>
<evidence type="ECO:0000313" key="23">
    <source>
        <dbReference type="Proteomes" id="UP000287033"/>
    </source>
</evidence>
<dbReference type="GO" id="GO:1902533">
    <property type="term" value="P:positive regulation of intracellular signal transduction"/>
    <property type="evidence" value="ECO:0007669"/>
    <property type="project" value="UniProtKB-ARBA"/>
</dbReference>
<keyword evidence="9" id="KW-0732">Signal</keyword>
<dbReference type="SMART" id="SM00369">
    <property type="entry name" value="LRR_TYP"/>
    <property type="match status" value="13"/>
</dbReference>
<keyword evidence="14" id="KW-1133">Transmembrane helix</keyword>
<dbReference type="InterPro" id="IPR032675">
    <property type="entry name" value="LRR_dom_sf"/>
</dbReference>
<dbReference type="Gene3D" id="3.40.50.10140">
    <property type="entry name" value="Toll/interleukin-1 receptor homology (TIR) domain"/>
    <property type="match status" value="1"/>
</dbReference>
<dbReference type="InterPro" id="IPR035897">
    <property type="entry name" value="Toll_tir_struct_dom_sf"/>
</dbReference>
<dbReference type="SUPFAM" id="SSF52058">
    <property type="entry name" value="L domain-like"/>
    <property type="match status" value="3"/>
</dbReference>
<evidence type="ECO:0000256" key="7">
    <source>
        <dbReference type="ARBA" id="ARBA00022614"/>
    </source>
</evidence>
<keyword evidence="16" id="KW-0675">Receptor</keyword>
<dbReference type="Pfam" id="PF01582">
    <property type="entry name" value="TIR"/>
    <property type="match status" value="1"/>
</dbReference>
<evidence type="ECO:0000256" key="2">
    <source>
        <dbReference type="ARBA" id="ARBA00004177"/>
    </source>
</evidence>
<evidence type="ECO:0000256" key="14">
    <source>
        <dbReference type="ARBA" id="ARBA00022989"/>
    </source>
</evidence>
<evidence type="ECO:0000256" key="8">
    <source>
        <dbReference type="ARBA" id="ARBA00022692"/>
    </source>
</evidence>
<keyword evidence="10" id="KW-0677">Repeat</keyword>
<dbReference type="InterPro" id="IPR041283">
    <property type="entry name" value="LRR_12"/>
</dbReference>
<dbReference type="GO" id="GO:0005789">
    <property type="term" value="C:endoplasmic reticulum membrane"/>
    <property type="evidence" value="ECO:0007669"/>
    <property type="project" value="UniProtKB-SubCell"/>
</dbReference>
<evidence type="ECO:0000256" key="16">
    <source>
        <dbReference type="ARBA" id="ARBA00023170"/>
    </source>
</evidence>
<dbReference type="GO" id="GO:0005886">
    <property type="term" value="C:plasma membrane"/>
    <property type="evidence" value="ECO:0007669"/>
    <property type="project" value="TreeGrafter"/>
</dbReference>
<keyword evidence="18" id="KW-0395">Inflammatory response</keyword>
<keyword evidence="20" id="KW-0968">Cytoplasmic vesicle</keyword>
<evidence type="ECO:0000256" key="11">
    <source>
        <dbReference type="ARBA" id="ARBA00022753"/>
    </source>
</evidence>
<dbReference type="OMA" id="CNSKYLR"/>
<evidence type="ECO:0000256" key="18">
    <source>
        <dbReference type="ARBA" id="ARBA00023198"/>
    </source>
</evidence>
<dbReference type="PROSITE" id="PS50104">
    <property type="entry name" value="TIR"/>
    <property type="match status" value="1"/>
</dbReference>
<dbReference type="PANTHER" id="PTHR47410:SF2">
    <property type="entry name" value="TOLL-LIKE RECEPTOR 7"/>
    <property type="match status" value="1"/>
</dbReference>
<sequence>MMVLILVVLNNAPVLLLHTFFLFISLSKSTANIWFSKSLPCDVTKDGPAVVVDCSERELRHVPTGFPSNATNISLTINHILEVHSTSFSGLSDLTEIDLRCNCVPVRMGPKDKVCTNALRIHKGAFSSLPALRSLYLDGNQLNKLPQGLPHTLTMLSLEANSIFVLTKANLSVMSNLEAIYLGQNCYYRNPCNTSYQIEQDAFYGLSNLTILSLKDNNLTHVPGKLPRSLKQLLLYNNVIKEINDKDFAELPELETLDLSGNCPRCYNAPFPCQPCQSPSYIQIHANAFQTLNKLKTLRLQSNSLSTVPSSWFKNTSNLRLLDLSENFLLKEIANAAFLKYLTKLEAIDLSFNFELKLYAKYLNLSENFSNLQSLQSLRIRGYVFKNLKEEHLKPLWDLRNLKFLDLGTNFIKVANLQIFKKFHGLKILDLSENKISPSSGDSADAQCGSNEPSQAPNAFYGWSNQMHYFRYDGYGRSCKSKAEKEASYPFVPSCPTECGRLGSFLDLSKNNIFFVGPTLFEGLSSLRCLNLSGNALSQTPNGSEFQHLPDLRYLDLSNNRIDLLYETAFQELRKLRVLDLSHNSHYFEMEGLTHRLGFIQNLTALSKLFLNGNAIHSSADTVLKSRSLRVLEFRGNRLDYMWRDGTDHYLQLFRGLVNLTRLDLSSNLLTFIPQSVFETLPPRLEELVLASNHLRSFKWLSLRHLDSLRLLDLGGNQLASVPRSLADCSAGLRRLVLAGNRITRLGRYFLRGAVSLRELDLSNNRLRMIEASSLPPPPRMPMSEEVGSGSWAGLRVLRLDGNPFACSCDATSWLAWWLNRTEVHVPRLVTGVTCASPRARRGLSVLSLDRRACELDSLGAGLHATTAGLTLSLLLVSLAARHLSWDVRYAYHVCAAKLRGYRRLPSSPASSAAYAAFVAYDTHDPLVTDWVLKELITHLEETGDRRLCLCLEDRDWVPGRLVLENLSHSIHRSRKTIFVLTRPYIATGQFRTAFHMAHQRLLDEKLDVIVLVLLDKVWQRSRYLRLKKRLSRHSVLEWPRNPRAQPLFWQHLRSTLTTDSHIQHGKLFNEIV</sequence>
<evidence type="ECO:0000256" key="9">
    <source>
        <dbReference type="ARBA" id="ARBA00022729"/>
    </source>
</evidence>
<evidence type="ECO:0000256" key="17">
    <source>
        <dbReference type="ARBA" id="ARBA00023180"/>
    </source>
</evidence>
<evidence type="ECO:0000256" key="3">
    <source>
        <dbReference type="ARBA" id="ARBA00004262"/>
    </source>
</evidence>
<dbReference type="InterPro" id="IPR001611">
    <property type="entry name" value="Leu-rich_rpt"/>
</dbReference>
<dbReference type="InterPro" id="IPR000157">
    <property type="entry name" value="TIR_dom"/>
</dbReference>
<feature type="domain" description="TIR" evidence="21">
    <location>
        <begin position="913"/>
        <end position="1057"/>
    </location>
</feature>
<evidence type="ECO:0000259" key="21">
    <source>
        <dbReference type="PROSITE" id="PS50104"/>
    </source>
</evidence>
<dbReference type="GO" id="GO:0007249">
    <property type="term" value="P:canonical NF-kappaB signal transduction"/>
    <property type="evidence" value="ECO:0007669"/>
    <property type="project" value="TreeGrafter"/>
</dbReference>
<evidence type="ECO:0000256" key="13">
    <source>
        <dbReference type="ARBA" id="ARBA00022859"/>
    </source>
</evidence>
<dbReference type="FunFam" id="3.80.10.10:FF:000037">
    <property type="entry name" value="Toll-like receptor 7"/>
    <property type="match status" value="1"/>
</dbReference>
<dbReference type="GO" id="GO:0002224">
    <property type="term" value="P:toll-like receptor signaling pathway"/>
    <property type="evidence" value="ECO:0007669"/>
    <property type="project" value="TreeGrafter"/>
</dbReference>
<evidence type="ECO:0000256" key="12">
    <source>
        <dbReference type="ARBA" id="ARBA00022824"/>
    </source>
</evidence>
<keyword evidence="17" id="KW-0325">Glycoprotein</keyword>
<comment type="similarity">
    <text evidence="5">Belongs to the Toll-like receptor family.</text>
</comment>
<dbReference type="OrthoDB" id="10006997at2759"/>
<reference evidence="22 23" key="1">
    <citation type="journal article" date="2018" name="Nat. Ecol. Evol.">
        <title>Shark genomes provide insights into elasmobranch evolution and the origin of vertebrates.</title>
        <authorList>
            <person name="Hara Y"/>
            <person name="Yamaguchi K"/>
            <person name="Onimaru K"/>
            <person name="Kadota M"/>
            <person name="Koyanagi M"/>
            <person name="Keeley SD"/>
            <person name="Tatsumi K"/>
            <person name="Tanaka K"/>
            <person name="Motone F"/>
            <person name="Kageyama Y"/>
            <person name="Nozu R"/>
            <person name="Adachi N"/>
            <person name="Nishimura O"/>
            <person name="Nakagawa R"/>
            <person name="Tanegashima C"/>
            <person name="Kiyatake I"/>
            <person name="Matsumoto R"/>
            <person name="Murakumo K"/>
            <person name="Nishida K"/>
            <person name="Terakita A"/>
            <person name="Kuratani S"/>
            <person name="Sato K"/>
            <person name="Hyodo S Kuraku.S."/>
        </authorList>
    </citation>
    <scope>NUCLEOTIDE SEQUENCE [LARGE SCALE GENOMIC DNA]</scope>
</reference>
<dbReference type="GO" id="GO:0005764">
    <property type="term" value="C:lysosome"/>
    <property type="evidence" value="ECO:0007669"/>
    <property type="project" value="UniProtKB-SubCell"/>
</dbReference>
<organism evidence="22 23">
    <name type="scientific">Chiloscyllium punctatum</name>
    <name type="common">Brownbanded bambooshark</name>
    <name type="synonym">Hemiscyllium punctatum</name>
    <dbReference type="NCBI Taxonomy" id="137246"/>
    <lineage>
        <taxon>Eukaryota</taxon>
        <taxon>Metazoa</taxon>
        <taxon>Chordata</taxon>
        <taxon>Craniata</taxon>
        <taxon>Vertebrata</taxon>
        <taxon>Chondrichthyes</taxon>
        <taxon>Elasmobranchii</taxon>
        <taxon>Galeomorphii</taxon>
        <taxon>Galeoidea</taxon>
        <taxon>Orectolobiformes</taxon>
        <taxon>Hemiscylliidae</taxon>
        <taxon>Chiloscyllium</taxon>
    </lineage>
</organism>
<comment type="subcellular location">
    <subcellularLocation>
        <location evidence="3">Cytoplasmic vesicle</location>
        <location evidence="3">Phagosome</location>
    </subcellularLocation>
    <subcellularLocation>
        <location evidence="1">Endoplasmic reticulum membrane</location>
        <topology evidence="1">Single-pass type I membrane protein</topology>
    </subcellularLocation>
    <subcellularLocation>
        <location evidence="2">Endosome</location>
    </subcellularLocation>
    <subcellularLocation>
        <location evidence="4">Lysosome</location>
    </subcellularLocation>
</comment>
<comment type="caution">
    <text evidence="22">The sequence shown here is derived from an EMBL/GenBank/DDBJ whole genome shotgun (WGS) entry which is preliminary data.</text>
</comment>
<dbReference type="Proteomes" id="UP000287033">
    <property type="component" value="Unassembled WGS sequence"/>
</dbReference>
<keyword evidence="13" id="KW-0391">Immunity</keyword>
<dbReference type="SMART" id="SM00082">
    <property type="entry name" value="LRRCT"/>
    <property type="match status" value="1"/>
</dbReference>
<dbReference type="GO" id="GO:0051607">
    <property type="term" value="P:defense response to virus"/>
    <property type="evidence" value="ECO:0007669"/>
    <property type="project" value="TreeGrafter"/>
</dbReference>
<dbReference type="GO" id="GO:0006954">
    <property type="term" value="P:inflammatory response"/>
    <property type="evidence" value="ECO:0007669"/>
    <property type="project" value="UniProtKB-KW"/>
</dbReference>
<dbReference type="AlphaFoldDB" id="A0A401RVF8"/>
<keyword evidence="7" id="KW-0433">Leucine-rich repeat</keyword>
<evidence type="ECO:0000256" key="19">
    <source>
        <dbReference type="ARBA" id="ARBA00023228"/>
    </source>
</evidence>
<proteinExistence type="inferred from homology"/>
<dbReference type="SMART" id="SM00365">
    <property type="entry name" value="LRR_SD22"/>
    <property type="match status" value="9"/>
</dbReference>
<dbReference type="GO" id="GO:0005768">
    <property type="term" value="C:endosome"/>
    <property type="evidence" value="ECO:0007669"/>
    <property type="project" value="UniProtKB-SubCell"/>
</dbReference>
<dbReference type="STRING" id="137246.A0A401RVF8"/>
<keyword evidence="12" id="KW-0256">Endoplasmic reticulum</keyword>
<evidence type="ECO:0000256" key="6">
    <source>
        <dbReference type="ARBA" id="ARBA00022588"/>
    </source>
</evidence>
<protein>
    <recommendedName>
        <fullName evidence="21">TIR domain-containing protein</fullName>
    </recommendedName>
</protein>
<evidence type="ECO:0000256" key="10">
    <source>
        <dbReference type="ARBA" id="ARBA00022737"/>
    </source>
</evidence>
<dbReference type="EMBL" id="BEZZ01000006">
    <property type="protein sequence ID" value="GCC22118.1"/>
    <property type="molecule type" value="Genomic_DNA"/>
</dbReference>
<dbReference type="GO" id="GO:0045087">
    <property type="term" value="P:innate immune response"/>
    <property type="evidence" value="ECO:0007669"/>
    <property type="project" value="UniProtKB-KW"/>
</dbReference>
<evidence type="ECO:0000256" key="4">
    <source>
        <dbReference type="ARBA" id="ARBA00004371"/>
    </source>
</evidence>
<keyword evidence="8" id="KW-0812">Transmembrane</keyword>
<evidence type="ECO:0000256" key="1">
    <source>
        <dbReference type="ARBA" id="ARBA00004115"/>
    </source>
</evidence>
<keyword evidence="15" id="KW-0472">Membrane</keyword>
<dbReference type="PROSITE" id="PS51450">
    <property type="entry name" value="LRR"/>
    <property type="match status" value="5"/>
</dbReference>
<dbReference type="SUPFAM" id="SSF52200">
    <property type="entry name" value="Toll/Interleukin receptor TIR domain"/>
    <property type="match status" value="1"/>
</dbReference>
<keyword evidence="6" id="KW-0399">Innate immunity</keyword>
<dbReference type="SMART" id="SM00364">
    <property type="entry name" value="LRR_BAC"/>
    <property type="match status" value="6"/>
</dbReference>
<dbReference type="Gene3D" id="3.80.10.10">
    <property type="entry name" value="Ribonuclease Inhibitor"/>
    <property type="match status" value="1"/>
</dbReference>
<dbReference type="Pfam" id="PF13855">
    <property type="entry name" value="LRR_8"/>
    <property type="match status" value="4"/>
</dbReference>
<keyword evidence="11" id="KW-0967">Endosome</keyword>
<dbReference type="PANTHER" id="PTHR47410">
    <property type="entry name" value="TOLL-LIKE RECEPTOR 7-RELATED"/>
    <property type="match status" value="1"/>
</dbReference>
<dbReference type="InterPro" id="IPR003591">
    <property type="entry name" value="Leu-rich_rpt_typical-subtyp"/>
</dbReference>
<evidence type="ECO:0000256" key="5">
    <source>
        <dbReference type="ARBA" id="ARBA00009634"/>
    </source>
</evidence>
<dbReference type="Pfam" id="PF18837">
    <property type="entry name" value="LRR_12"/>
    <property type="match status" value="1"/>
</dbReference>
<gene>
    <name evidence="22" type="ORF">chiPu_0000503</name>
</gene>
<keyword evidence="23" id="KW-1185">Reference proteome</keyword>
<evidence type="ECO:0000256" key="20">
    <source>
        <dbReference type="ARBA" id="ARBA00023329"/>
    </source>
</evidence>